<protein>
    <submittedName>
        <fullName evidence="3">Uncharacterized protein</fullName>
    </submittedName>
</protein>
<evidence type="ECO:0000256" key="1">
    <source>
        <dbReference type="SAM" id="Phobius"/>
    </source>
</evidence>
<proteinExistence type="predicted"/>
<gene>
    <name evidence="3" type="ORF">ENU08_00550</name>
    <name evidence="2" type="ORF">ENU41_02675</name>
</gene>
<accession>A0A7C4NLF8</accession>
<sequence>MGEVKRIFRSIAVGVIKGVVYYFIYVVVLPFIFITFLRIPIDVQSYVPYLWFFMALNTAVEILRKHPISIPLNVISRLVAVLILYIALNCGKLETTIYIDSNVTQVSIDLSLVLYAIILFSFVPTFVDLFNYFSTIEES</sequence>
<keyword evidence="1" id="KW-0472">Membrane</keyword>
<evidence type="ECO:0000313" key="2">
    <source>
        <dbReference type="EMBL" id="HGQ35566.1"/>
    </source>
</evidence>
<dbReference type="EMBL" id="DTBD01000005">
    <property type="protein sequence ID" value="HGQ63727.1"/>
    <property type="molecule type" value="Genomic_DNA"/>
</dbReference>
<keyword evidence="1" id="KW-1133">Transmembrane helix</keyword>
<keyword evidence="1" id="KW-0812">Transmembrane</keyword>
<reference evidence="3" key="1">
    <citation type="journal article" date="2020" name="mSystems">
        <title>Genome- and Community-Level Interaction Insights into Carbon Utilization and Element Cycling Functions of Hydrothermarchaeota in Hydrothermal Sediment.</title>
        <authorList>
            <person name="Zhou Z."/>
            <person name="Liu Y."/>
            <person name="Xu W."/>
            <person name="Pan J."/>
            <person name="Luo Z.H."/>
            <person name="Li M."/>
        </authorList>
    </citation>
    <scope>NUCLEOTIDE SEQUENCE [LARGE SCALE GENOMIC DNA]</scope>
    <source>
        <strain evidence="3">SpSt-637</strain>
        <strain evidence="2">SpSt-667</strain>
    </source>
</reference>
<organism evidence="3">
    <name type="scientific">Ignisphaera aggregans</name>
    <dbReference type="NCBI Taxonomy" id="334771"/>
    <lineage>
        <taxon>Archaea</taxon>
        <taxon>Thermoproteota</taxon>
        <taxon>Thermoprotei</taxon>
        <taxon>Desulfurococcales</taxon>
        <taxon>Desulfurococcaceae</taxon>
        <taxon>Ignisphaera</taxon>
    </lineage>
</organism>
<comment type="caution">
    <text evidence="3">The sequence shown here is derived from an EMBL/GenBank/DDBJ whole genome shotgun (WGS) entry which is preliminary data.</text>
</comment>
<name>A0A7C4NLF8_9CREN</name>
<feature type="transmembrane region" description="Helical" evidence="1">
    <location>
        <begin position="70"/>
        <end position="88"/>
    </location>
</feature>
<feature type="transmembrane region" description="Helical" evidence="1">
    <location>
        <begin position="20"/>
        <end position="40"/>
    </location>
</feature>
<dbReference type="AlphaFoldDB" id="A0A7C4NLF8"/>
<dbReference type="EMBL" id="DTCK01000013">
    <property type="protein sequence ID" value="HGQ35566.1"/>
    <property type="molecule type" value="Genomic_DNA"/>
</dbReference>
<feature type="transmembrane region" description="Helical" evidence="1">
    <location>
        <begin position="112"/>
        <end position="133"/>
    </location>
</feature>
<evidence type="ECO:0000313" key="3">
    <source>
        <dbReference type="EMBL" id="HGQ63727.1"/>
    </source>
</evidence>